<dbReference type="PANTHER" id="PTHR11895">
    <property type="entry name" value="TRANSAMIDASE"/>
    <property type="match status" value="1"/>
</dbReference>
<dbReference type="SUPFAM" id="SSF75304">
    <property type="entry name" value="Amidase signature (AS) enzymes"/>
    <property type="match status" value="1"/>
</dbReference>
<dbReference type="AlphaFoldDB" id="F2L6T7"/>
<dbReference type="Pfam" id="PF01425">
    <property type="entry name" value="Amidase"/>
    <property type="match status" value="1"/>
</dbReference>
<dbReference type="EMBL" id="CP002594">
    <property type="protein sequence ID" value="AEA28809.1"/>
    <property type="molecule type" value="Genomic_DNA"/>
</dbReference>
<proteinExistence type="predicted"/>
<keyword evidence="3" id="KW-0614">Plasmid</keyword>
<name>F2L6T7_PSEUX</name>
<geneLocation type="plasmid" evidence="3 4">
    <name>pPSED01</name>
</geneLocation>
<feature type="region of interest" description="Disordered" evidence="1">
    <location>
        <begin position="231"/>
        <end position="251"/>
    </location>
</feature>
<dbReference type="PROSITE" id="PS00571">
    <property type="entry name" value="AMIDASES"/>
    <property type="match status" value="1"/>
</dbReference>
<dbReference type="Gene3D" id="3.90.1300.10">
    <property type="entry name" value="Amidase signature (AS) domain"/>
    <property type="match status" value="1"/>
</dbReference>
<accession>F2L6T7</accession>
<dbReference type="HOGENOM" id="CLU_009600_0_3_11"/>
<evidence type="ECO:0000313" key="3">
    <source>
        <dbReference type="EMBL" id="AEA28809.1"/>
    </source>
</evidence>
<sequence length="471" mass="50160">MTADVATLGIDALLDAYAHGDTNPVEVLAASRARIAAYDETLNAIVTVIAERADRAAEEAARRWAAGTPRPLEGIPFGVKDVFDVSGERTTAGSRLHADRIATQTATVVRRVEAAGAVLVAKEGTTEFAIGGPWNPLNGPVRNPWDTARWSGGSSSGSAAALAARYYPISIGSDAGGSIRIPSAWCGLTGLKPTHGAVPRTGAVPLSPTTETVGPMSRSAADTARLFQIIRGQDRRDPRSQPYPTQGRDAVWPPKNVTVGIPDTFFFEVCDDAVRAGYDAFVDVLRQAGAQTKHVRLPSAELAQTVGYQVLFTEAAVTHAEHASRLKDYDPVLVQRMHAGLLTSAADYLRALQFRHELQLELSDVFRDVDVIALPAAPSTAPNLDELTVNINGRKFPLYEAQSRSTMLCNLSGVPGLVLPTGLDEGGCPTSVQLVAPPFREDVALTLALGFQELTDSHCALPPLLERETAS</sequence>
<dbReference type="GO" id="GO:0003824">
    <property type="term" value="F:catalytic activity"/>
    <property type="evidence" value="ECO:0007669"/>
    <property type="project" value="InterPro"/>
</dbReference>
<evidence type="ECO:0000256" key="1">
    <source>
        <dbReference type="SAM" id="MobiDB-lite"/>
    </source>
</evidence>
<evidence type="ECO:0000313" key="4">
    <source>
        <dbReference type="Proteomes" id="UP000007809"/>
    </source>
</evidence>
<keyword evidence="4" id="KW-1185">Reference proteome</keyword>
<feature type="domain" description="Amidase" evidence="2">
    <location>
        <begin position="26"/>
        <end position="442"/>
    </location>
</feature>
<organism evidence="3 4">
    <name type="scientific">Pseudonocardia dioxanivorans (strain ATCC 55486 / DSM 44775 / JCM 13855 / CB1190)</name>
    <dbReference type="NCBI Taxonomy" id="675635"/>
    <lineage>
        <taxon>Bacteria</taxon>
        <taxon>Bacillati</taxon>
        <taxon>Actinomycetota</taxon>
        <taxon>Actinomycetes</taxon>
        <taxon>Pseudonocardiales</taxon>
        <taxon>Pseudonocardiaceae</taxon>
        <taxon>Pseudonocardia</taxon>
    </lineage>
</organism>
<reference evidence="3 4" key="1">
    <citation type="journal article" date="2011" name="J. Bacteriol.">
        <title>Genome sequence of the 1,4-dioxane-degrading Pseudonocardia dioxanivorans strain CB1190.</title>
        <authorList>
            <person name="Sales C.M."/>
            <person name="Mahendra S."/>
            <person name="Grostern A."/>
            <person name="Parales R.E."/>
            <person name="Goodwin L.A."/>
            <person name="Woyke T."/>
            <person name="Nolan M."/>
            <person name="Lapidus A."/>
            <person name="Chertkov O."/>
            <person name="Ovchinnikova G."/>
            <person name="Sczyrba A."/>
            <person name="Alvarez-Cohen L."/>
        </authorList>
    </citation>
    <scope>NUCLEOTIDE SEQUENCE [LARGE SCALE GENOMIC DNA]</scope>
    <source>
        <strain evidence="4">ATCC 55486 / DSM 44775 / JCM 13855 / CB1190</strain>
    </source>
</reference>
<feature type="region of interest" description="Disordered" evidence="1">
    <location>
        <begin position="199"/>
        <end position="219"/>
    </location>
</feature>
<dbReference type="RefSeq" id="WP_013678703.1">
    <property type="nucleotide sequence ID" value="NC_015314.1"/>
</dbReference>
<dbReference type="InterPro" id="IPR023631">
    <property type="entry name" value="Amidase_dom"/>
</dbReference>
<evidence type="ECO:0000259" key="2">
    <source>
        <dbReference type="Pfam" id="PF01425"/>
    </source>
</evidence>
<dbReference type="PANTHER" id="PTHR11895:SF176">
    <property type="entry name" value="AMIDASE AMID-RELATED"/>
    <property type="match status" value="1"/>
</dbReference>
<gene>
    <name evidence="3" type="ordered locus">Psed_6728</name>
</gene>
<dbReference type="InterPro" id="IPR000120">
    <property type="entry name" value="Amidase"/>
</dbReference>
<dbReference type="KEGG" id="pdx:Psed_6728"/>
<dbReference type="InterPro" id="IPR036928">
    <property type="entry name" value="AS_sf"/>
</dbReference>
<dbReference type="Proteomes" id="UP000007809">
    <property type="component" value="Plasmid pPSED01"/>
</dbReference>
<dbReference type="eggNOG" id="COG0154">
    <property type="taxonomic scope" value="Bacteria"/>
</dbReference>
<protein>
    <submittedName>
        <fullName evidence="3">Amidase</fullName>
    </submittedName>
</protein>
<dbReference type="InterPro" id="IPR020556">
    <property type="entry name" value="Amidase_CS"/>
</dbReference>